<evidence type="ECO:0000256" key="7">
    <source>
        <dbReference type="ARBA" id="ARBA00023306"/>
    </source>
</evidence>
<dbReference type="GO" id="GO:0003689">
    <property type="term" value="F:DNA clamp loader activity"/>
    <property type="evidence" value="ECO:0007669"/>
    <property type="project" value="TreeGrafter"/>
</dbReference>
<feature type="region of interest" description="Disordered" evidence="8">
    <location>
        <begin position="459"/>
        <end position="490"/>
    </location>
</feature>
<keyword evidence="5" id="KW-0067">ATP-binding</keyword>
<feature type="region of interest" description="Disordered" evidence="8">
    <location>
        <begin position="691"/>
        <end position="759"/>
    </location>
</feature>
<dbReference type="GO" id="GO:0006281">
    <property type="term" value="P:DNA repair"/>
    <property type="evidence" value="ECO:0007669"/>
    <property type="project" value="InterPro"/>
</dbReference>
<dbReference type="GO" id="GO:0005524">
    <property type="term" value="F:ATP binding"/>
    <property type="evidence" value="ECO:0007669"/>
    <property type="project" value="UniProtKB-KW"/>
</dbReference>
<keyword evidence="7" id="KW-0131">Cell cycle</keyword>
<dbReference type="InterPro" id="IPR004582">
    <property type="entry name" value="Checkpoint_prot_Rad17_Rad24"/>
</dbReference>
<evidence type="ECO:0000256" key="2">
    <source>
        <dbReference type="ARBA" id="ARBA00006168"/>
    </source>
</evidence>
<feature type="compositionally biased region" description="Polar residues" evidence="8">
    <location>
        <begin position="722"/>
        <end position="733"/>
    </location>
</feature>
<evidence type="ECO:0000256" key="8">
    <source>
        <dbReference type="SAM" id="MobiDB-lite"/>
    </source>
</evidence>
<comment type="subcellular location">
    <subcellularLocation>
        <location evidence="1">Nucleus</location>
    </subcellularLocation>
</comment>
<keyword evidence="6" id="KW-0539">Nucleus</keyword>
<sequence length="759" mass="85136">MVTETVDHDNNDDDNTYNNNMNMEGRIDGDDDDDDDDDNNRPNDEIYILNTVLGIVKRLELFKMSVSKYEDNNEDVQITKIISGKLKKKPISWVAPSFDTFGLHSQVEQNTPLTKSSQSHPSSSKTLKRLSTDFQHSKKHAFTVASSQKRSRETVPNRSVQQSLFQSHCLTRITQGSMLWSDKYAPNSKAELAVHKRKVEEISEWLEKASAQCLKGSAAAPVLLLTGPPGAGKTACVQVLCGELGFSVQEWSSTSSQAADQWISSENMAASEHSQVDVYQSQSQNAMFSNFLLRANKYQALCLTGQSHQNDKHSANIGISQRKTVIVVEEIPNTFYRDAFLFHDIIRKYKRCGKSPLIFILSDSNNNSSGIQKLFPKDFLYQLHIANICMNPVAPTMLVKLLTKVASLEVGKLSTPSTAVIESVAVSSSGDIRSALNTLQFACTKDTLDLKAICPRTSKPHLKKQSSSSNSKGRLKYGNSRRASNEDGGQNEEYASALGVKDKAIFLFQSVGKILHFKRGNPAEYSNITALPSHLCHHERDPLLVNPEEVAFKSQLSGDALTSFIHENYVEFVSTVEDLERAAEYFSDADYLSALWMAREELQSYAVSVATRGFIHSNSEITRHDSPRRNHGWLPLHKSRWFSASKQANDNIISARQLFKGQISFVQEIAVFSRTTQTSRTHLERLHEKEVLAEEEEEDSIDPKNSPAKKDLVENIEDTDLLGSQSNVQPAQRNENDSDDDFKIEEYDDDDDFEDFEFS</sequence>
<dbReference type="PANTHER" id="PTHR12172">
    <property type="entry name" value="CELL CYCLE CHECKPOINT PROTEIN RAD17"/>
    <property type="match status" value="1"/>
</dbReference>
<feature type="region of interest" description="Disordered" evidence="8">
    <location>
        <begin position="1"/>
        <end position="44"/>
    </location>
</feature>
<dbReference type="PANTHER" id="PTHR12172:SF0">
    <property type="entry name" value="CELL CYCLE CHECKPOINT PROTEIN RAD17"/>
    <property type="match status" value="1"/>
</dbReference>
<feature type="compositionally biased region" description="Acidic residues" evidence="8">
    <location>
        <begin position="737"/>
        <end position="759"/>
    </location>
</feature>
<dbReference type="SUPFAM" id="SSF52540">
    <property type="entry name" value="P-loop containing nucleoside triphosphate hydrolases"/>
    <property type="match status" value="1"/>
</dbReference>
<gene>
    <name evidence="9" type="ORF">PoB_002057800</name>
</gene>
<comment type="similarity">
    <text evidence="2">Belongs to the rad17/RAD24 family.</text>
</comment>
<dbReference type="AlphaFoldDB" id="A0AAV3ZHX3"/>
<evidence type="ECO:0000313" key="10">
    <source>
        <dbReference type="Proteomes" id="UP000735302"/>
    </source>
</evidence>
<evidence type="ECO:0000256" key="1">
    <source>
        <dbReference type="ARBA" id="ARBA00004123"/>
    </source>
</evidence>
<evidence type="ECO:0000313" key="9">
    <source>
        <dbReference type="EMBL" id="GFN94072.1"/>
    </source>
</evidence>
<keyword evidence="3" id="KW-0547">Nucleotide-binding</keyword>
<dbReference type="InterPro" id="IPR027417">
    <property type="entry name" value="P-loop_NTPase"/>
</dbReference>
<evidence type="ECO:0000256" key="4">
    <source>
        <dbReference type="ARBA" id="ARBA00022763"/>
    </source>
</evidence>
<dbReference type="GO" id="GO:0003682">
    <property type="term" value="F:chromatin binding"/>
    <property type="evidence" value="ECO:0007669"/>
    <property type="project" value="TreeGrafter"/>
</dbReference>
<dbReference type="GO" id="GO:0033314">
    <property type="term" value="P:mitotic DNA replication checkpoint signaling"/>
    <property type="evidence" value="ECO:0007669"/>
    <property type="project" value="TreeGrafter"/>
</dbReference>
<proteinExistence type="inferred from homology"/>
<dbReference type="Proteomes" id="UP000735302">
    <property type="component" value="Unassembled WGS sequence"/>
</dbReference>
<evidence type="ECO:0000256" key="6">
    <source>
        <dbReference type="ARBA" id="ARBA00023242"/>
    </source>
</evidence>
<keyword evidence="10" id="KW-1185">Reference proteome</keyword>
<dbReference type="GO" id="GO:0005634">
    <property type="term" value="C:nucleus"/>
    <property type="evidence" value="ECO:0007669"/>
    <property type="project" value="UniProtKB-SubCell"/>
</dbReference>
<accession>A0AAV3ZHX3</accession>
<evidence type="ECO:0000256" key="5">
    <source>
        <dbReference type="ARBA" id="ARBA00022840"/>
    </source>
</evidence>
<dbReference type="GO" id="GO:0000077">
    <property type="term" value="P:DNA damage checkpoint signaling"/>
    <property type="evidence" value="ECO:0007669"/>
    <property type="project" value="TreeGrafter"/>
</dbReference>
<feature type="compositionally biased region" description="Acidic residues" evidence="8">
    <location>
        <begin position="29"/>
        <end position="38"/>
    </location>
</feature>
<dbReference type="FunFam" id="3.40.50.300:FF:001661">
    <property type="entry name" value="RAD17 checkpoint clamp loader component"/>
    <property type="match status" value="1"/>
</dbReference>
<keyword evidence="4" id="KW-0227">DNA damage</keyword>
<protein>
    <submittedName>
        <fullName evidence="9">Cell cycle checkpoint protein rad17-like</fullName>
    </submittedName>
</protein>
<comment type="caution">
    <text evidence="9">The sequence shown here is derived from an EMBL/GenBank/DDBJ whole genome shotgun (WGS) entry which is preliminary data.</text>
</comment>
<evidence type="ECO:0000256" key="3">
    <source>
        <dbReference type="ARBA" id="ARBA00022741"/>
    </source>
</evidence>
<name>A0AAV3ZHX3_9GAST</name>
<dbReference type="Gene3D" id="3.40.50.300">
    <property type="entry name" value="P-loop containing nucleotide triphosphate hydrolases"/>
    <property type="match status" value="1"/>
</dbReference>
<reference evidence="9 10" key="1">
    <citation type="journal article" date="2021" name="Elife">
        <title>Chloroplast acquisition without the gene transfer in kleptoplastic sea slugs, Plakobranchus ocellatus.</title>
        <authorList>
            <person name="Maeda T."/>
            <person name="Takahashi S."/>
            <person name="Yoshida T."/>
            <person name="Shimamura S."/>
            <person name="Takaki Y."/>
            <person name="Nagai Y."/>
            <person name="Toyoda A."/>
            <person name="Suzuki Y."/>
            <person name="Arimoto A."/>
            <person name="Ishii H."/>
            <person name="Satoh N."/>
            <person name="Nishiyama T."/>
            <person name="Hasebe M."/>
            <person name="Maruyama T."/>
            <person name="Minagawa J."/>
            <person name="Obokata J."/>
            <person name="Shigenobu S."/>
        </authorList>
    </citation>
    <scope>NUCLEOTIDE SEQUENCE [LARGE SCALE GENOMIC DNA]</scope>
</reference>
<dbReference type="EMBL" id="BLXT01002413">
    <property type="protein sequence ID" value="GFN94072.1"/>
    <property type="molecule type" value="Genomic_DNA"/>
</dbReference>
<organism evidence="9 10">
    <name type="scientific">Plakobranchus ocellatus</name>
    <dbReference type="NCBI Taxonomy" id="259542"/>
    <lineage>
        <taxon>Eukaryota</taxon>
        <taxon>Metazoa</taxon>
        <taxon>Spiralia</taxon>
        <taxon>Lophotrochozoa</taxon>
        <taxon>Mollusca</taxon>
        <taxon>Gastropoda</taxon>
        <taxon>Heterobranchia</taxon>
        <taxon>Euthyneura</taxon>
        <taxon>Panpulmonata</taxon>
        <taxon>Sacoglossa</taxon>
        <taxon>Placobranchoidea</taxon>
        <taxon>Plakobranchidae</taxon>
        <taxon>Plakobranchus</taxon>
    </lineage>
</organism>
<dbReference type="Pfam" id="PF03215">
    <property type="entry name" value="Rad17"/>
    <property type="match status" value="1"/>
</dbReference>